<dbReference type="Pfam" id="PF09839">
    <property type="entry name" value="DUF2066"/>
    <property type="match status" value="1"/>
</dbReference>
<feature type="compositionally biased region" description="Polar residues" evidence="1">
    <location>
        <begin position="223"/>
        <end position="232"/>
    </location>
</feature>
<accession>A0AAW7YZ14</accession>
<dbReference type="AlphaFoldDB" id="A0AAW7YZ14"/>
<sequence length="459" mass="49848">MFQQQLIRGVGLAIAVCTMSAHATQHVVVNEAQIPVSDQSQKTQANAVKEALTQVMVKVSGNTTVLQNPGVRAALRKPEAYLRSYRFSYSGNETFYVAEFDNTKLTELMKREGLPLWGERRPETIVWLATETDDNERIILDESSPTPVGEMLVNTAKTRGVPVSLPLMDLTDSANISIYDVWGRFVQSLTASSQRYGVDNIIGARLYKNAPGEMPSIPEGLPASSNAYQDGSIQDKRTGEASAAEQPPSGQLDLSDVNSVTGDVSDGMSNGANLQTNEEQQASLAGDEVTATAAMMNEAQDMPPFTMDEFTQYAQKAQEGGYALDWVFVGNGKVSYGSIFADEPTSLTQQLVDAYANYLSSQYAVIPGAVDAERVQISVSVANLDSLKKYANANAYLKSLSVIEEAMLTGQTGSVATYNLTLLGTPEDLLNTVRLESKLRPVTDAFGQVVEGYTFYWNE</sequence>
<keyword evidence="2" id="KW-0732">Signal</keyword>
<reference evidence="3" key="1">
    <citation type="submission" date="2023-07" db="EMBL/GenBank/DDBJ databases">
        <title>Genome content predicts the carbon catabolic preferences of heterotrophic bacteria.</title>
        <authorList>
            <person name="Gralka M."/>
        </authorList>
    </citation>
    <scope>NUCLEOTIDE SEQUENCE</scope>
    <source>
        <strain evidence="3">F2M12</strain>
    </source>
</reference>
<protein>
    <submittedName>
        <fullName evidence="3">DUF2066 domain-containing protein</fullName>
    </submittedName>
</protein>
<dbReference type="InterPro" id="IPR018642">
    <property type="entry name" value="DUF2066"/>
</dbReference>
<name>A0AAW7YZ14_9ALTE</name>
<feature type="signal peptide" evidence="2">
    <location>
        <begin position="1"/>
        <end position="23"/>
    </location>
</feature>
<evidence type="ECO:0000313" key="4">
    <source>
        <dbReference type="Proteomes" id="UP001170717"/>
    </source>
</evidence>
<evidence type="ECO:0000256" key="2">
    <source>
        <dbReference type="SAM" id="SignalP"/>
    </source>
</evidence>
<dbReference type="Proteomes" id="UP001170717">
    <property type="component" value="Unassembled WGS sequence"/>
</dbReference>
<feature type="compositionally biased region" description="Polar residues" evidence="1">
    <location>
        <begin position="256"/>
        <end position="273"/>
    </location>
</feature>
<organism evidence="3 4">
    <name type="scientific">Alteromonas stellipolaris</name>
    <dbReference type="NCBI Taxonomy" id="233316"/>
    <lineage>
        <taxon>Bacteria</taxon>
        <taxon>Pseudomonadati</taxon>
        <taxon>Pseudomonadota</taxon>
        <taxon>Gammaproteobacteria</taxon>
        <taxon>Alteromonadales</taxon>
        <taxon>Alteromonadaceae</taxon>
        <taxon>Alteromonas/Salinimonas group</taxon>
        <taxon>Alteromonas</taxon>
    </lineage>
</organism>
<dbReference type="RefSeq" id="WP_303537787.1">
    <property type="nucleotide sequence ID" value="NZ_JAUOQI010000001.1"/>
</dbReference>
<comment type="caution">
    <text evidence="3">The sequence shown here is derived from an EMBL/GenBank/DDBJ whole genome shotgun (WGS) entry which is preliminary data.</text>
</comment>
<gene>
    <name evidence="3" type="ORF">Q4527_00785</name>
</gene>
<dbReference type="EMBL" id="JAUOQI010000001">
    <property type="protein sequence ID" value="MDO6575906.1"/>
    <property type="molecule type" value="Genomic_DNA"/>
</dbReference>
<evidence type="ECO:0000256" key="1">
    <source>
        <dbReference type="SAM" id="MobiDB-lite"/>
    </source>
</evidence>
<proteinExistence type="predicted"/>
<evidence type="ECO:0000313" key="3">
    <source>
        <dbReference type="EMBL" id="MDO6575906.1"/>
    </source>
</evidence>
<feature type="chain" id="PRO_5043510546" evidence="2">
    <location>
        <begin position="24"/>
        <end position="459"/>
    </location>
</feature>
<feature type="region of interest" description="Disordered" evidence="1">
    <location>
        <begin position="213"/>
        <end position="273"/>
    </location>
</feature>